<dbReference type="GO" id="GO:0005634">
    <property type="term" value="C:nucleus"/>
    <property type="evidence" value="ECO:0007669"/>
    <property type="project" value="TreeGrafter"/>
</dbReference>
<evidence type="ECO:0000259" key="2">
    <source>
        <dbReference type="Pfam" id="PF19273"/>
    </source>
</evidence>
<evidence type="ECO:0000313" key="3">
    <source>
        <dbReference type="EnsemblMetazoa" id="Aqu2.1.37457_001"/>
    </source>
</evidence>
<reference evidence="3" key="1">
    <citation type="submission" date="2017-05" db="UniProtKB">
        <authorList>
            <consortium name="EnsemblMetazoa"/>
        </authorList>
    </citation>
    <scope>IDENTIFICATION</scope>
</reference>
<proteinExistence type="predicted"/>
<dbReference type="PANTHER" id="PTHR11223:SF3">
    <property type="entry name" value="EXPORTIN-5"/>
    <property type="match status" value="1"/>
</dbReference>
<dbReference type="AlphaFoldDB" id="A0A1X7VD61"/>
<organism evidence="3">
    <name type="scientific">Amphimedon queenslandica</name>
    <name type="common">Sponge</name>
    <dbReference type="NCBI Taxonomy" id="400682"/>
    <lineage>
        <taxon>Eukaryota</taxon>
        <taxon>Metazoa</taxon>
        <taxon>Porifera</taxon>
        <taxon>Demospongiae</taxon>
        <taxon>Heteroscleromorpha</taxon>
        <taxon>Haplosclerida</taxon>
        <taxon>Niphatidae</taxon>
        <taxon>Amphimedon</taxon>
    </lineage>
</organism>
<protein>
    <submittedName>
        <fullName evidence="3">Uncharacterized protein</fullName>
    </submittedName>
</protein>
<dbReference type="InterPro" id="IPR011989">
    <property type="entry name" value="ARM-like"/>
</dbReference>
<dbReference type="GO" id="GO:0005737">
    <property type="term" value="C:cytoplasm"/>
    <property type="evidence" value="ECO:0007669"/>
    <property type="project" value="TreeGrafter"/>
</dbReference>
<accession>A0A1X7VD61</accession>
<dbReference type="GO" id="GO:0003723">
    <property type="term" value="F:RNA binding"/>
    <property type="evidence" value="ECO:0007669"/>
    <property type="project" value="TreeGrafter"/>
</dbReference>
<dbReference type="Gene3D" id="1.25.10.10">
    <property type="entry name" value="Leucine-rich Repeat Variant"/>
    <property type="match status" value="1"/>
</dbReference>
<dbReference type="eggNOG" id="KOG2020">
    <property type="taxonomic scope" value="Eukaryota"/>
</dbReference>
<sequence length="1205" mass="136021">MFPPSAPPMQLIAAMMAADEWPHAPVGGDVSTHSQSIFLTYTRILDPLTSPQERTEHQKVMEDFRNESPLCIQCGLWLAEQYGEYLGIHLGLQLIEHFVRLRWGSLSTDEQLKLREELMLYINKVGSSDITLPGYLKEGMARVIVELLKKMWPNEWSNFSADVFSVVAKGTQVELILLIFRRLAEDLVSYDSALSNQRKSVMLAALKEPGIVTPLFNLVIAVLEKPDFISLLEVAVSTLTTFSDWVDWKFLTVNNCRIVLLLLSLLLSSNEHRLILCDCLTGIFSRKGALKTSRVHRELLLQVISSDVLSQLQLCINTACEGSMTDNEEYVFLKKLCHMMVQFGVCQLLPLWESTGFTPPEHLQQYLNIMILAFSHPSLLVSSICLEFWNAVVHHQFFKAHPIFLDLLPQLVSRLRDKQFKVGDPTQPLHISSHYSAIDFDGPEEYNIYFSKCKSLVNCLLTDMVQFNPLLFQKECVDAVSLLVAERDFEGVAGDPPSEGIGSKMSPAFLKWDALISFIECWVLGLNQNETLLKEAAPSGVAIIQMLLSFTPTDPTVAFSHLKALDGGLQHFVKFNPEVLLQGYLEKILTYVTFPSTELNKLALTREQKQTRLNALYCLINIVKLYAKSLQPATQQLLDHFIALVSSDLLLYSEKCMFIEVFVMLNHFRSSDEQDALLTHLLSEIDALVNGGLKSVVSSLESFIKYLGLDKDITDLTSDFDVKRGQLCYVAHTVMGVLQSSTPRVRRQCGAPDVEGNATSYRHIVPLLIDFVLPLIKVLHQLWSDSSRSFLSAYFQGLHSLHQYDRDAILGIHCSSNREVDELSRIQLQLIMAYDQCVMATGYAWINYGPESLSQVGIVERILNMVFGHLEETAQMRIKVVIRNLLIPMVNSCSPDHWRLSLAPVLSRFCSIAFNSLQKNWSSIRELADNVNEETENGDSLSDQVLLHQLTVNLSKQYIQLISSVCLKKDVSVKEGEDINEDMLDDTSGAKDSKEQKMVDTISDLALSLFTYEEMRRILLLSVFVPLTWLDGYCVRKSINIATAIFEKIPPVQFGESFIYKIMEQLLLGLQTHGEDGGLSVSLITLTLFIYESSAHVFPTLFNLLASLPDCSQDKVKSFNDFIANKKGGMQAKQIKRKKEEFRKLVSGIIGKPVGQLHKNNPVFMDLPSFAVKKDQRLRNPSSYSYDLSSLFCCDDDLIQTEKEQ</sequence>
<feature type="domain" description="Exportin-1/Importin-beta-like" evidence="1">
    <location>
        <begin position="134"/>
        <end position="280"/>
    </location>
</feature>
<dbReference type="STRING" id="400682.A0A1X7VD61"/>
<dbReference type="Pfam" id="PF08389">
    <property type="entry name" value="Xpo1"/>
    <property type="match status" value="1"/>
</dbReference>
<dbReference type="GO" id="GO:0006405">
    <property type="term" value="P:RNA export from nucleus"/>
    <property type="evidence" value="ECO:0007669"/>
    <property type="project" value="TreeGrafter"/>
</dbReference>
<dbReference type="Pfam" id="PF19273">
    <property type="entry name" value="Exportin-5"/>
    <property type="match status" value="1"/>
</dbReference>
<feature type="domain" description="Exportin-5 C-terminal" evidence="2">
    <location>
        <begin position="328"/>
        <end position="1159"/>
    </location>
</feature>
<dbReference type="EnsemblMetazoa" id="Aqu2.1.37457_001">
    <property type="protein sequence ID" value="Aqu2.1.37457_001"/>
    <property type="gene ID" value="Aqu2.1.37457"/>
</dbReference>
<dbReference type="OrthoDB" id="2215036at2759"/>
<dbReference type="PANTHER" id="PTHR11223">
    <property type="entry name" value="EXPORTIN 1/5"/>
    <property type="match status" value="1"/>
</dbReference>
<dbReference type="InterPro" id="IPR013598">
    <property type="entry name" value="Exportin-1/Importin-b-like"/>
</dbReference>
<dbReference type="InParanoid" id="A0A1X7VD61"/>
<dbReference type="GO" id="GO:0042565">
    <property type="term" value="C:RNA nuclear export complex"/>
    <property type="evidence" value="ECO:0007669"/>
    <property type="project" value="TreeGrafter"/>
</dbReference>
<evidence type="ECO:0000259" key="1">
    <source>
        <dbReference type="Pfam" id="PF08389"/>
    </source>
</evidence>
<dbReference type="InterPro" id="IPR016024">
    <property type="entry name" value="ARM-type_fold"/>
</dbReference>
<dbReference type="InterPro" id="IPR045478">
    <property type="entry name" value="Exportin-5_C"/>
</dbReference>
<dbReference type="SUPFAM" id="SSF48371">
    <property type="entry name" value="ARM repeat"/>
    <property type="match status" value="1"/>
</dbReference>
<dbReference type="GO" id="GO:0005049">
    <property type="term" value="F:nuclear export signal receptor activity"/>
    <property type="evidence" value="ECO:0007669"/>
    <property type="project" value="InterPro"/>
</dbReference>
<dbReference type="GO" id="GO:0006611">
    <property type="term" value="P:protein export from nucleus"/>
    <property type="evidence" value="ECO:0007669"/>
    <property type="project" value="InterPro"/>
</dbReference>
<name>A0A1X7VD61_AMPQE</name>
<dbReference type="InterPro" id="IPR045065">
    <property type="entry name" value="XPO1/5"/>
</dbReference>